<dbReference type="HOGENOM" id="CLU_2647209_0_0_10"/>
<accession>I3Z7Q2</accession>
<name>I3Z7Q2_BELBD</name>
<dbReference type="KEGG" id="bbd:Belba_2727"/>
<gene>
    <name evidence="1" type="ordered locus">Belba_2727</name>
</gene>
<evidence type="ECO:0000313" key="1">
    <source>
        <dbReference type="EMBL" id="AFL85270.1"/>
    </source>
</evidence>
<dbReference type="AlphaFoldDB" id="I3Z7Q2"/>
<sequence>MRGNNPVRACPDERSDFGRLNLWEWDSKKYKSVDAPDSYRGLRLEVTEHQGSKGHPFTWSELMVWLPYKSDYIKIY</sequence>
<dbReference type="EMBL" id="CP003281">
    <property type="protein sequence ID" value="AFL85270.1"/>
    <property type="molecule type" value="Genomic_DNA"/>
</dbReference>
<protein>
    <submittedName>
        <fullName evidence="1">Uncharacterized protein</fullName>
    </submittedName>
</protein>
<evidence type="ECO:0000313" key="2">
    <source>
        <dbReference type="Proteomes" id="UP000006050"/>
    </source>
</evidence>
<keyword evidence="2" id="KW-1185">Reference proteome</keyword>
<dbReference type="Proteomes" id="UP000006050">
    <property type="component" value="Chromosome"/>
</dbReference>
<reference evidence="2" key="1">
    <citation type="submission" date="2012-06" db="EMBL/GenBank/DDBJ databases">
        <title>The complete genome of Belliella baltica DSM 15883.</title>
        <authorList>
            <person name="Lucas S."/>
            <person name="Copeland A."/>
            <person name="Lapidus A."/>
            <person name="Goodwin L."/>
            <person name="Pitluck S."/>
            <person name="Peters L."/>
            <person name="Mikhailova N."/>
            <person name="Davenport K."/>
            <person name="Kyrpides N."/>
            <person name="Mavromatis K."/>
            <person name="Pagani I."/>
            <person name="Ivanova N."/>
            <person name="Ovchinnikova G."/>
            <person name="Zeytun A."/>
            <person name="Detter J.C."/>
            <person name="Han C."/>
            <person name="Land M."/>
            <person name="Hauser L."/>
            <person name="Markowitz V."/>
            <person name="Cheng J.-F."/>
            <person name="Hugenholtz P."/>
            <person name="Woyke T."/>
            <person name="Wu D."/>
            <person name="Tindall B."/>
            <person name="Pomrenke H."/>
            <person name="Brambilla E."/>
            <person name="Klenk H.-P."/>
            <person name="Eisen J.A."/>
        </authorList>
    </citation>
    <scope>NUCLEOTIDE SEQUENCE [LARGE SCALE GENOMIC DNA]</scope>
    <source>
        <strain evidence="2">DSM 15883 / CIP 108006 / LMG 21964 / BA134</strain>
    </source>
</reference>
<proteinExistence type="predicted"/>
<organism evidence="1 2">
    <name type="scientific">Belliella baltica (strain DSM 15883 / CIP 108006 / LMG 21964 / BA134)</name>
    <dbReference type="NCBI Taxonomy" id="866536"/>
    <lineage>
        <taxon>Bacteria</taxon>
        <taxon>Pseudomonadati</taxon>
        <taxon>Bacteroidota</taxon>
        <taxon>Cytophagia</taxon>
        <taxon>Cytophagales</taxon>
        <taxon>Cyclobacteriaceae</taxon>
        <taxon>Belliella</taxon>
    </lineage>
</organism>